<keyword evidence="4" id="KW-1185">Reference proteome</keyword>
<dbReference type="InterPro" id="IPR014756">
    <property type="entry name" value="Ig_E-set"/>
</dbReference>
<evidence type="ECO:0000313" key="4">
    <source>
        <dbReference type="Proteomes" id="UP001054252"/>
    </source>
</evidence>
<dbReference type="CDD" id="cd02859">
    <property type="entry name" value="E_set_AMPKbeta_like_N"/>
    <property type="match status" value="1"/>
</dbReference>
<dbReference type="PANTHER" id="PTHR47434">
    <property type="entry name" value="PROTEIN PTST HOMOLOG 3, CHLOROPLASTIC"/>
    <property type="match status" value="1"/>
</dbReference>
<dbReference type="InterPro" id="IPR032640">
    <property type="entry name" value="AMPK1_CBM"/>
</dbReference>
<dbReference type="AlphaFoldDB" id="A0AAV5MIW7"/>
<evidence type="ECO:0000256" key="1">
    <source>
        <dbReference type="SAM" id="Coils"/>
    </source>
</evidence>
<protein>
    <recommendedName>
        <fullName evidence="2">AMP-activated protein kinase glycogen-binding domain-containing protein</fullName>
    </recommendedName>
</protein>
<proteinExistence type="predicted"/>
<dbReference type="SUPFAM" id="SSF81296">
    <property type="entry name" value="E set domains"/>
    <property type="match status" value="1"/>
</dbReference>
<dbReference type="EMBL" id="BPVZ01000256">
    <property type="protein sequence ID" value="GKV48402.1"/>
    <property type="molecule type" value="Genomic_DNA"/>
</dbReference>
<feature type="coiled-coil region" evidence="1">
    <location>
        <begin position="2"/>
        <end position="29"/>
    </location>
</feature>
<feature type="domain" description="AMP-activated protein kinase glycogen-binding" evidence="2">
    <location>
        <begin position="61"/>
        <end position="150"/>
    </location>
</feature>
<evidence type="ECO:0000259" key="2">
    <source>
        <dbReference type="Pfam" id="PF16561"/>
    </source>
</evidence>
<reference evidence="3 4" key="1">
    <citation type="journal article" date="2021" name="Commun. Biol.">
        <title>The genome of Shorea leprosula (Dipterocarpaceae) highlights the ecological relevance of drought in aseasonal tropical rainforests.</title>
        <authorList>
            <person name="Ng K.K.S."/>
            <person name="Kobayashi M.J."/>
            <person name="Fawcett J.A."/>
            <person name="Hatakeyama M."/>
            <person name="Paape T."/>
            <person name="Ng C.H."/>
            <person name="Ang C.C."/>
            <person name="Tnah L.H."/>
            <person name="Lee C.T."/>
            <person name="Nishiyama T."/>
            <person name="Sese J."/>
            <person name="O'Brien M.J."/>
            <person name="Copetti D."/>
            <person name="Mohd Noor M.I."/>
            <person name="Ong R.C."/>
            <person name="Putra M."/>
            <person name="Sireger I.Z."/>
            <person name="Indrioko S."/>
            <person name="Kosugi Y."/>
            <person name="Izuno A."/>
            <person name="Isagi Y."/>
            <person name="Lee S.L."/>
            <person name="Shimizu K.K."/>
        </authorList>
    </citation>
    <scope>NUCLEOTIDE SEQUENCE [LARGE SCALE GENOMIC DNA]</scope>
    <source>
        <strain evidence="3">214</strain>
    </source>
</reference>
<name>A0AAV5MIW7_9ROSI</name>
<comment type="caution">
    <text evidence="3">The sequence shown here is derived from an EMBL/GenBank/DDBJ whole genome shotgun (WGS) entry which is preliminary data.</text>
</comment>
<evidence type="ECO:0000313" key="3">
    <source>
        <dbReference type="EMBL" id="GKV48402.1"/>
    </source>
</evidence>
<organism evidence="3 4">
    <name type="scientific">Rubroshorea leprosula</name>
    <dbReference type="NCBI Taxonomy" id="152421"/>
    <lineage>
        <taxon>Eukaryota</taxon>
        <taxon>Viridiplantae</taxon>
        <taxon>Streptophyta</taxon>
        <taxon>Embryophyta</taxon>
        <taxon>Tracheophyta</taxon>
        <taxon>Spermatophyta</taxon>
        <taxon>Magnoliopsida</taxon>
        <taxon>eudicotyledons</taxon>
        <taxon>Gunneridae</taxon>
        <taxon>Pentapetalae</taxon>
        <taxon>rosids</taxon>
        <taxon>malvids</taxon>
        <taxon>Malvales</taxon>
        <taxon>Dipterocarpaceae</taxon>
        <taxon>Rubroshorea</taxon>
    </lineage>
</organism>
<sequence>MLQQKKMEMSSLKEQIEMEKIALSSLQTKAETKIKKAQEFVFQKDSELQAAEESLSGLEEVQIEYSGEGEIVEVTGSFNGWHHRIKMDPQASSGVIDPVGSRKSKMWSTVLWLYPGTYEIKFIVDGQWTADPQRESVNNGGICNNILRVDT</sequence>
<keyword evidence="1" id="KW-0175">Coiled coil</keyword>
<dbReference type="Pfam" id="PF16561">
    <property type="entry name" value="AMPK1_CBM"/>
    <property type="match status" value="1"/>
</dbReference>
<dbReference type="Gene3D" id="2.60.40.10">
    <property type="entry name" value="Immunoglobulins"/>
    <property type="match status" value="1"/>
</dbReference>
<dbReference type="InterPro" id="IPR013783">
    <property type="entry name" value="Ig-like_fold"/>
</dbReference>
<dbReference type="GO" id="GO:0009507">
    <property type="term" value="C:chloroplast"/>
    <property type="evidence" value="ECO:0007669"/>
    <property type="project" value="UniProtKB-ARBA"/>
</dbReference>
<dbReference type="Proteomes" id="UP001054252">
    <property type="component" value="Unassembled WGS sequence"/>
</dbReference>
<dbReference type="PANTHER" id="PTHR47434:SF2">
    <property type="entry name" value="PROTEIN PTST HOMOLOG 3, CHLOROPLASTIC"/>
    <property type="match status" value="1"/>
</dbReference>
<gene>
    <name evidence="3" type="ORF">SLEP1_g55226</name>
</gene>
<accession>A0AAV5MIW7</accession>